<dbReference type="InterPro" id="IPR051012">
    <property type="entry name" value="CellSynth/LPSAsmb/PSIAsmb"/>
</dbReference>
<proteinExistence type="predicted"/>
<keyword evidence="6" id="KW-1185">Reference proteome</keyword>
<organism evidence="5 6">
    <name type="scientific">Thermogutta terrifontis</name>
    <dbReference type="NCBI Taxonomy" id="1331910"/>
    <lineage>
        <taxon>Bacteria</taxon>
        <taxon>Pseudomonadati</taxon>
        <taxon>Planctomycetota</taxon>
        <taxon>Planctomycetia</taxon>
        <taxon>Pirellulales</taxon>
        <taxon>Thermoguttaceae</taxon>
        <taxon>Thermogutta</taxon>
    </lineage>
</organism>
<accession>A0A286RFU0</accession>
<keyword evidence="1" id="KW-0677">Repeat</keyword>
<dbReference type="PANTHER" id="PTHR45586:SF1">
    <property type="entry name" value="LIPOPOLYSACCHARIDE ASSEMBLY PROTEIN B"/>
    <property type="match status" value="1"/>
</dbReference>
<dbReference type="SUPFAM" id="SSF48452">
    <property type="entry name" value="TPR-like"/>
    <property type="match status" value="2"/>
</dbReference>
<evidence type="ECO:0000256" key="2">
    <source>
        <dbReference type="ARBA" id="ARBA00022803"/>
    </source>
</evidence>
<dbReference type="KEGG" id="ttf:THTE_2215"/>
<dbReference type="Proteomes" id="UP000215086">
    <property type="component" value="Chromosome"/>
</dbReference>
<dbReference type="SMART" id="SM00028">
    <property type="entry name" value="TPR"/>
    <property type="match status" value="3"/>
</dbReference>
<evidence type="ECO:0000256" key="1">
    <source>
        <dbReference type="ARBA" id="ARBA00022737"/>
    </source>
</evidence>
<dbReference type="InterPro" id="IPR019734">
    <property type="entry name" value="TPR_rpt"/>
</dbReference>
<dbReference type="PROSITE" id="PS50005">
    <property type="entry name" value="TPR"/>
    <property type="match status" value="1"/>
</dbReference>
<feature type="region of interest" description="Disordered" evidence="4">
    <location>
        <begin position="502"/>
        <end position="521"/>
    </location>
</feature>
<dbReference type="EMBL" id="CP018477">
    <property type="protein sequence ID" value="ASV74817.1"/>
    <property type="molecule type" value="Genomic_DNA"/>
</dbReference>
<protein>
    <submittedName>
        <fullName evidence="5">TPR repeat-containing protein</fullName>
    </submittedName>
</protein>
<feature type="repeat" description="TPR" evidence="3">
    <location>
        <begin position="280"/>
        <end position="313"/>
    </location>
</feature>
<reference evidence="5 6" key="1">
    <citation type="journal article" name="Front. Microbiol.">
        <title>Sugar Metabolism of the First Thermophilic Planctomycete Thermogutta terrifontis: Comparative Genomic and Transcriptomic Approaches.</title>
        <authorList>
            <person name="Elcheninov A.G."/>
            <person name="Menzel P."/>
            <person name="Gudbergsdottir S.R."/>
            <person name="Slesarev A.I."/>
            <person name="Kadnikov V.V."/>
            <person name="Krogh A."/>
            <person name="Bonch-Osmolovskaya E.A."/>
            <person name="Peng X."/>
            <person name="Kublanov I.V."/>
        </authorList>
    </citation>
    <scope>NUCLEOTIDE SEQUENCE [LARGE SCALE GENOMIC DNA]</scope>
    <source>
        <strain evidence="5 6">R1</strain>
    </source>
</reference>
<evidence type="ECO:0000256" key="3">
    <source>
        <dbReference type="PROSITE-ProRule" id="PRU00339"/>
    </source>
</evidence>
<evidence type="ECO:0000256" key="4">
    <source>
        <dbReference type="SAM" id="MobiDB-lite"/>
    </source>
</evidence>
<dbReference type="Gene3D" id="1.25.40.10">
    <property type="entry name" value="Tetratricopeptide repeat domain"/>
    <property type="match status" value="2"/>
</dbReference>
<dbReference type="OrthoDB" id="212218at2"/>
<dbReference type="Pfam" id="PF13181">
    <property type="entry name" value="TPR_8"/>
    <property type="match status" value="1"/>
</dbReference>
<evidence type="ECO:0000313" key="6">
    <source>
        <dbReference type="Proteomes" id="UP000215086"/>
    </source>
</evidence>
<dbReference type="Pfam" id="PF14559">
    <property type="entry name" value="TPR_19"/>
    <property type="match status" value="1"/>
</dbReference>
<keyword evidence="2 3" id="KW-0802">TPR repeat</keyword>
<gene>
    <name evidence="5" type="ORF">THTE_2215</name>
</gene>
<evidence type="ECO:0000313" key="5">
    <source>
        <dbReference type="EMBL" id="ASV74817.1"/>
    </source>
</evidence>
<dbReference type="PANTHER" id="PTHR45586">
    <property type="entry name" value="TPR REPEAT-CONTAINING PROTEIN PA4667"/>
    <property type="match status" value="1"/>
</dbReference>
<name>A0A286RFU0_9BACT</name>
<sequence>MVIGKIWKEVVIGRDQTAGGVKNFLFLVEAKMASETPAQAVGNVPPEPSPAKRKRLKECFEYGNRIAAQENFDYAADVYTECIVGEPGNALYVQAFLSNLKKKFNNNKRGQALGFFKLAPLKAALKKAVHSKDWVNVFRIGAEALKINPWDTGVLTALSQACEQCGYHEAQLVYLKQALDANPKDVEMCRRCARTLAELKLYDQAIAMWHKVEQLKPNDPEAPKAIADLTVRKTIEVGGYDETGESRRRIEAAGGEVRTPDALSRRDRLEMEIKRQPTNLPLYYELAEIYVRDGEYARAEQLMAKAYEITKDVAAKEKLEDLQLRRLRQALAEAEKEYRSNPSDQTKQKMVAAQKALWSKELEVYKDRVERFPNNLAFRFELGVRYQLNEMYEEAIKQYQIAQTDPRRKGVCLLNLGQCFEKIGQHRLAMKHFEDAVQEISDRDAENKKRALYSAAVLAYRLKDYRKAEQHASALAAMDYSYRNVGELLDKIAKRLEAQRGAATAEEEAVEVELPPGQDEE</sequence>
<dbReference type="InterPro" id="IPR011990">
    <property type="entry name" value="TPR-like_helical_dom_sf"/>
</dbReference>
<dbReference type="AlphaFoldDB" id="A0A286RFU0"/>